<evidence type="ECO:0000313" key="5">
    <source>
        <dbReference type="EMBL" id="PTQ54658.1"/>
    </source>
</evidence>
<dbReference type="InterPro" id="IPR023210">
    <property type="entry name" value="NADP_OxRdtase_dom"/>
</dbReference>
<gene>
    <name evidence="5" type="ORF">HSCHL_2249</name>
</gene>
<keyword evidence="5" id="KW-0406">Ion transport</keyword>
<proteinExistence type="inferred from homology"/>
<sequence>MSGNGSSERAVAEAVLGDAVPRCRTQNEGRMPSAEICYNRRGGMSMQYRKIGKTGLRVSEISLGSWLTYGRSVDRETAIRTIHRAYELGINFFDTANVYARGEAERVVGEALRAFPRESVVIATKVFWPMGDGPNDRGLSRKHIMEQAHASLKRLGVDYVDIYYAHRYDPETPVEETLRAFDDLVRQGKVLYVGVSEWTAAQIREALQVADRYLLDRIVVNQPVYNMLNRYIEKEIIPLGEKEGIGQVVFSPLAQGVLTGKYKPGVPAPAGSRGADPEAGAFVQRYLTDDQLKKAEQLAALARELDLTPAQLALAWVLRQPNVASAIVGATRPEQIEENAKASGVVLSADVLERIEAILNGEGETVR</sequence>
<reference evidence="5 6" key="1">
    <citation type="submission" date="2017-08" db="EMBL/GenBank/DDBJ databases">
        <title>Burning lignite coal seam in the remote Altai Mountains harbors a hydrogen-driven thermophilic microbial community.</title>
        <authorList>
            <person name="Kadnikov V.V."/>
            <person name="Mardanov A.V."/>
            <person name="Ivasenko D."/>
            <person name="Beletsky A.V."/>
            <person name="Karnachuk O.V."/>
            <person name="Ravin N.V."/>
        </authorList>
    </citation>
    <scope>NUCLEOTIDE SEQUENCE [LARGE SCALE GENOMIC DNA]</scope>
    <source>
        <strain evidence="5">AL33</strain>
    </source>
</reference>
<dbReference type="GO" id="GO:0005829">
    <property type="term" value="C:cytosol"/>
    <property type="evidence" value="ECO:0007669"/>
    <property type="project" value="UniProtKB-ARBA"/>
</dbReference>
<dbReference type="AlphaFoldDB" id="A0A2T5GEN9"/>
<evidence type="ECO:0000259" key="4">
    <source>
        <dbReference type="Pfam" id="PF00248"/>
    </source>
</evidence>
<keyword evidence="3" id="KW-0560">Oxidoreductase</keyword>
<dbReference type="Gene3D" id="3.20.20.100">
    <property type="entry name" value="NADP-dependent oxidoreductase domain"/>
    <property type="match status" value="1"/>
</dbReference>
<name>A0A2T5GEN9_HYDSH</name>
<keyword evidence="5" id="KW-0407">Ion channel</keyword>
<comment type="similarity">
    <text evidence="1">Belongs to the shaker potassium channel beta subunit family.</text>
</comment>
<keyword evidence="5" id="KW-0813">Transport</keyword>
<feature type="domain" description="NADP-dependent oxidoreductase" evidence="4">
    <location>
        <begin position="60"/>
        <end position="359"/>
    </location>
</feature>
<dbReference type="PANTHER" id="PTHR43150">
    <property type="entry name" value="HYPERKINETIC, ISOFORM M"/>
    <property type="match status" value="1"/>
</dbReference>
<comment type="caution">
    <text evidence="5">The sequence shown here is derived from an EMBL/GenBank/DDBJ whole genome shotgun (WGS) entry which is preliminary data.</text>
</comment>
<dbReference type="InterPro" id="IPR005399">
    <property type="entry name" value="K_chnl_volt-dep_bsu_KCNAB-rel"/>
</dbReference>
<dbReference type="FunFam" id="3.20.20.100:FF:000004">
    <property type="entry name" value="Oxidoreductase, aldo/keto reductase"/>
    <property type="match status" value="1"/>
</dbReference>
<protein>
    <submittedName>
        <fullName evidence="5">Voltage-gated potassium channel beta subunit</fullName>
    </submittedName>
</protein>
<dbReference type="Proteomes" id="UP000244180">
    <property type="component" value="Unassembled WGS sequence"/>
</dbReference>
<dbReference type="EMBL" id="PEBV01000002">
    <property type="protein sequence ID" value="PTQ54658.1"/>
    <property type="molecule type" value="Genomic_DNA"/>
</dbReference>
<dbReference type="PRINTS" id="PR00069">
    <property type="entry name" value="ALDKETRDTASE"/>
</dbReference>
<organism evidence="5 6">
    <name type="scientific">Hydrogenibacillus schlegelii</name>
    <name type="common">Bacillus schlegelii</name>
    <dbReference type="NCBI Taxonomy" id="1484"/>
    <lineage>
        <taxon>Bacteria</taxon>
        <taxon>Bacillati</taxon>
        <taxon>Bacillota</taxon>
        <taxon>Bacilli</taxon>
        <taxon>Bacillales</taxon>
        <taxon>Bacillales Family X. Incertae Sedis</taxon>
        <taxon>Hydrogenibacillus</taxon>
    </lineage>
</organism>
<dbReference type="SUPFAM" id="SSF51430">
    <property type="entry name" value="NAD(P)-linked oxidoreductase"/>
    <property type="match status" value="1"/>
</dbReference>
<dbReference type="GO" id="GO:0016491">
    <property type="term" value="F:oxidoreductase activity"/>
    <property type="evidence" value="ECO:0007669"/>
    <property type="project" value="UniProtKB-KW"/>
</dbReference>
<dbReference type="InterPro" id="IPR036812">
    <property type="entry name" value="NAD(P)_OxRdtase_dom_sf"/>
</dbReference>
<dbReference type="CDD" id="cd19074">
    <property type="entry name" value="Aldo_ket_red_shaker-like"/>
    <property type="match status" value="1"/>
</dbReference>
<evidence type="ECO:0000256" key="2">
    <source>
        <dbReference type="ARBA" id="ARBA00022857"/>
    </source>
</evidence>
<dbReference type="Pfam" id="PF00248">
    <property type="entry name" value="Aldo_ket_red"/>
    <property type="match status" value="1"/>
</dbReference>
<evidence type="ECO:0000256" key="1">
    <source>
        <dbReference type="ARBA" id="ARBA00006515"/>
    </source>
</evidence>
<dbReference type="InterPro" id="IPR020471">
    <property type="entry name" value="AKR"/>
</dbReference>
<dbReference type="PANTHER" id="PTHR43150:SF2">
    <property type="entry name" value="HYPERKINETIC, ISOFORM M"/>
    <property type="match status" value="1"/>
</dbReference>
<dbReference type="GO" id="GO:0034220">
    <property type="term" value="P:monoatomic ion transmembrane transport"/>
    <property type="evidence" value="ECO:0007669"/>
    <property type="project" value="UniProtKB-KW"/>
</dbReference>
<keyword evidence="2" id="KW-0521">NADP</keyword>
<evidence type="ECO:0000256" key="3">
    <source>
        <dbReference type="ARBA" id="ARBA00023002"/>
    </source>
</evidence>
<accession>A0A2T5GEN9</accession>
<evidence type="ECO:0000313" key="6">
    <source>
        <dbReference type="Proteomes" id="UP000244180"/>
    </source>
</evidence>